<keyword evidence="2 4" id="KW-0689">Ribosomal protein</keyword>
<keyword evidence="5" id="KW-1185">Reference proteome</keyword>
<reference evidence="5" key="1">
    <citation type="journal article" date="2018" name="Nat. Microbiol.">
        <title>Leveraging single-cell genomics to expand the fungal tree of life.</title>
        <authorList>
            <person name="Ahrendt S.R."/>
            <person name="Quandt C.A."/>
            <person name="Ciobanu D."/>
            <person name="Clum A."/>
            <person name="Salamov A."/>
            <person name="Andreopoulos B."/>
            <person name="Cheng J.F."/>
            <person name="Woyke T."/>
            <person name="Pelin A."/>
            <person name="Henrissat B."/>
            <person name="Reynolds N.K."/>
            <person name="Benny G.L."/>
            <person name="Smith M.E."/>
            <person name="James T.Y."/>
            <person name="Grigoriev I.V."/>
        </authorList>
    </citation>
    <scope>NUCLEOTIDE SEQUENCE [LARGE SCALE GENOMIC DNA]</scope>
    <source>
        <strain evidence="5">RSA 468</strain>
    </source>
</reference>
<dbReference type="GO" id="GO:0006412">
    <property type="term" value="P:translation"/>
    <property type="evidence" value="ECO:0007669"/>
    <property type="project" value="InterPro"/>
</dbReference>
<comment type="similarity">
    <text evidence="1">Belongs to the universal ribosomal protein uS8 family.</text>
</comment>
<dbReference type="AlphaFoldDB" id="A0A4P9ZPA2"/>
<evidence type="ECO:0000256" key="2">
    <source>
        <dbReference type="ARBA" id="ARBA00022980"/>
    </source>
</evidence>
<name>A0A4P9ZPA2_9FUNG</name>
<dbReference type="GO" id="GO:1990904">
    <property type="term" value="C:ribonucleoprotein complex"/>
    <property type="evidence" value="ECO:0007669"/>
    <property type="project" value="UniProtKB-KW"/>
</dbReference>
<gene>
    <name evidence="4" type="ORF">BJ085DRAFT_38552</name>
</gene>
<dbReference type="Gene3D" id="3.30.1370.30">
    <property type="match status" value="1"/>
</dbReference>
<proteinExistence type="inferred from homology"/>
<dbReference type="SUPFAM" id="SSF56047">
    <property type="entry name" value="Ribosomal protein S8"/>
    <property type="match status" value="1"/>
</dbReference>
<evidence type="ECO:0000256" key="3">
    <source>
        <dbReference type="ARBA" id="ARBA00023274"/>
    </source>
</evidence>
<evidence type="ECO:0000313" key="5">
    <source>
        <dbReference type="Proteomes" id="UP000268162"/>
    </source>
</evidence>
<keyword evidence="3" id="KW-0687">Ribonucleoprotein</keyword>
<dbReference type="EMBL" id="ML002950">
    <property type="protein sequence ID" value="RKP35137.1"/>
    <property type="molecule type" value="Genomic_DNA"/>
</dbReference>
<sequence length="153" mass="17176">MPQIHNICSHIQNSFRSRLPRISVPATRMNLALARVLYEQGFIASVARGNRKGPDEAYVPTTNLNIASRRYWLELKYRQNEPVLTSMQVISKPSRRITGTLSVLKNLIAGKRQGLVKPVLPGEIVMVATCYGVLEINEAVRRHVGGELLCRAR</sequence>
<dbReference type="FunFam" id="3.30.1370.30:FF:000006">
    <property type="entry name" value="40S ribosomal protein S8"/>
    <property type="match status" value="1"/>
</dbReference>
<dbReference type="STRING" id="215637.A0A4P9ZPA2"/>
<dbReference type="GO" id="GO:0005840">
    <property type="term" value="C:ribosome"/>
    <property type="evidence" value="ECO:0007669"/>
    <property type="project" value="UniProtKB-KW"/>
</dbReference>
<organism evidence="4 5">
    <name type="scientific">Dimargaris cristalligena</name>
    <dbReference type="NCBI Taxonomy" id="215637"/>
    <lineage>
        <taxon>Eukaryota</taxon>
        <taxon>Fungi</taxon>
        <taxon>Fungi incertae sedis</taxon>
        <taxon>Zoopagomycota</taxon>
        <taxon>Kickxellomycotina</taxon>
        <taxon>Dimargaritomycetes</taxon>
        <taxon>Dimargaritales</taxon>
        <taxon>Dimargaritaceae</taxon>
        <taxon>Dimargaris</taxon>
    </lineage>
</organism>
<evidence type="ECO:0000256" key="1">
    <source>
        <dbReference type="ARBA" id="ARBA00006471"/>
    </source>
</evidence>
<dbReference type="InterPro" id="IPR000630">
    <property type="entry name" value="Ribosomal_uS8"/>
</dbReference>
<accession>A0A4P9ZPA2</accession>
<dbReference type="GO" id="GO:0003735">
    <property type="term" value="F:structural constituent of ribosome"/>
    <property type="evidence" value="ECO:0007669"/>
    <property type="project" value="InterPro"/>
</dbReference>
<dbReference type="InterPro" id="IPR035987">
    <property type="entry name" value="Ribosomal_uS8_sf"/>
</dbReference>
<dbReference type="Pfam" id="PF00410">
    <property type="entry name" value="Ribosomal_S8"/>
    <property type="match status" value="1"/>
</dbReference>
<dbReference type="Gene3D" id="3.30.1490.10">
    <property type="match status" value="1"/>
</dbReference>
<dbReference type="Proteomes" id="UP000268162">
    <property type="component" value="Unassembled WGS sequence"/>
</dbReference>
<evidence type="ECO:0000313" key="4">
    <source>
        <dbReference type="EMBL" id="RKP35137.1"/>
    </source>
</evidence>
<protein>
    <submittedName>
        <fullName evidence="4">30S ribosomal protein S8</fullName>
    </submittedName>
</protein>